<evidence type="ECO:0000256" key="4">
    <source>
        <dbReference type="ARBA" id="ARBA00023306"/>
    </source>
</evidence>
<dbReference type="Proteomes" id="UP000647416">
    <property type="component" value="Unassembled WGS sequence"/>
</dbReference>
<dbReference type="AlphaFoldDB" id="A0A926F9H1"/>
<dbReference type="GO" id="GO:0051304">
    <property type="term" value="P:chromosome separation"/>
    <property type="evidence" value="ECO:0007669"/>
    <property type="project" value="InterPro"/>
</dbReference>
<comment type="caution">
    <text evidence="8">The sequence shown here is derived from an EMBL/GenBank/DDBJ whole genome shotgun (WGS) entry which is preliminary data.</text>
</comment>
<keyword evidence="1 5" id="KW-0963">Cytoplasm</keyword>
<dbReference type="GO" id="GO:0051301">
    <property type="term" value="P:cell division"/>
    <property type="evidence" value="ECO:0007669"/>
    <property type="project" value="UniProtKB-KW"/>
</dbReference>
<protein>
    <recommendedName>
        <fullName evidence="5">Segregation and condensation protein B</fullName>
    </recommendedName>
</protein>
<feature type="region of interest" description="Disordered" evidence="7">
    <location>
        <begin position="189"/>
        <end position="211"/>
    </location>
</feature>
<dbReference type="InterPro" id="IPR036388">
    <property type="entry name" value="WH-like_DNA-bd_sf"/>
</dbReference>
<dbReference type="InterPro" id="IPR036390">
    <property type="entry name" value="WH_DNA-bd_sf"/>
</dbReference>
<dbReference type="PANTHER" id="PTHR34298">
    <property type="entry name" value="SEGREGATION AND CONDENSATION PROTEIN B"/>
    <property type="match status" value="1"/>
</dbReference>
<keyword evidence="2 5" id="KW-0132">Cell division</keyword>
<dbReference type="GO" id="GO:0005737">
    <property type="term" value="C:cytoplasm"/>
    <property type="evidence" value="ECO:0007669"/>
    <property type="project" value="UniProtKB-SubCell"/>
</dbReference>
<evidence type="ECO:0000256" key="7">
    <source>
        <dbReference type="SAM" id="MobiDB-lite"/>
    </source>
</evidence>
<keyword evidence="3 5" id="KW-0159">Chromosome partition</keyword>
<dbReference type="GO" id="GO:0006260">
    <property type="term" value="P:DNA replication"/>
    <property type="evidence" value="ECO:0007669"/>
    <property type="project" value="UniProtKB-UniRule"/>
</dbReference>
<dbReference type="Pfam" id="PF04079">
    <property type="entry name" value="SMC_ScpB"/>
    <property type="match status" value="1"/>
</dbReference>
<keyword evidence="9" id="KW-1185">Reference proteome</keyword>
<keyword evidence="4 5" id="KW-0131">Cell cycle</keyword>
<name>A0A926F9H1_9FIRM</name>
<evidence type="ECO:0000256" key="3">
    <source>
        <dbReference type="ARBA" id="ARBA00022829"/>
    </source>
</evidence>
<comment type="function">
    <text evidence="5">Participates in chromosomal partition during cell division. May act via the formation of a condensin-like complex containing Smc and ScpA that pull DNA away from mid-cell into both cell halves.</text>
</comment>
<comment type="similarity">
    <text evidence="5">Belongs to the ScpB family.</text>
</comment>
<dbReference type="PIRSF" id="PIRSF019345">
    <property type="entry name" value="ScpB"/>
    <property type="match status" value="1"/>
</dbReference>
<sequence>MEEEKVKAVIESILFAMGESVPIDRICEALEIDRKNAEIIMEKMQSEYENDQSRGIKILRLEDSFQLCTKTEYYGYIRTVAEKKSKVSLSNAALEVLSIVAYNQPVTRSSIEFIRGVNSDGSLSKLVELGLVEEKGRLDAPGRPILFGTTEEFLRCFGLTSLSSLPAVDNPNDIIIQQEFDIDSAQNGENAENTAQEIHTDADAGNAEQNI</sequence>
<dbReference type="InterPro" id="IPR005234">
    <property type="entry name" value="ScpB_csome_segregation"/>
</dbReference>
<evidence type="ECO:0000256" key="5">
    <source>
        <dbReference type="HAMAP-Rule" id="MF_01804"/>
    </source>
</evidence>
<comment type="subunit">
    <text evidence="5">Homodimer. Homodimerization may be required to stabilize the binding of ScpA to the Smc head domains. Component of a cohesin-like complex composed of ScpA, ScpB and the Smc homodimer, in which ScpA and ScpB bind to the head domain of Smc. The presence of the three proteins is required for the association of the complex with DNA.</text>
</comment>
<dbReference type="HAMAP" id="MF_01804">
    <property type="entry name" value="ScpB"/>
    <property type="match status" value="1"/>
</dbReference>
<evidence type="ECO:0000256" key="2">
    <source>
        <dbReference type="ARBA" id="ARBA00022618"/>
    </source>
</evidence>
<accession>A0A926F9H1</accession>
<comment type="subcellular location">
    <subcellularLocation>
        <location evidence="5">Cytoplasm</location>
    </subcellularLocation>
    <text evidence="5">Associated with two foci at the outer edges of the nucleoid region in young cells, and at four foci within both cell halves in older cells.</text>
</comment>
<proteinExistence type="inferred from homology"/>
<organism evidence="8 9">
    <name type="scientific">Qingrenia yutianensis</name>
    <dbReference type="NCBI Taxonomy" id="2763676"/>
    <lineage>
        <taxon>Bacteria</taxon>
        <taxon>Bacillati</taxon>
        <taxon>Bacillota</taxon>
        <taxon>Clostridia</taxon>
        <taxon>Eubacteriales</taxon>
        <taxon>Oscillospiraceae</taxon>
        <taxon>Qingrenia</taxon>
    </lineage>
</organism>
<evidence type="ECO:0000313" key="9">
    <source>
        <dbReference type="Proteomes" id="UP000647416"/>
    </source>
</evidence>
<evidence type="ECO:0000313" key="8">
    <source>
        <dbReference type="EMBL" id="MBC8595806.1"/>
    </source>
</evidence>
<gene>
    <name evidence="5 8" type="primary">scpB</name>
    <name evidence="8" type="ORF">H8706_02850</name>
</gene>
<dbReference type="PANTHER" id="PTHR34298:SF2">
    <property type="entry name" value="SEGREGATION AND CONDENSATION PROTEIN B"/>
    <property type="match status" value="1"/>
</dbReference>
<evidence type="ECO:0000256" key="6">
    <source>
        <dbReference type="SAM" id="Coils"/>
    </source>
</evidence>
<reference evidence="8" key="1">
    <citation type="submission" date="2020-08" db="EMBL/GenBank/DDBJ databases">
        <title>Genome public.</title>
        <authorList>
            <person name="Liu C."/>
            <person name="Sun Q."/>
        </authorList>
    </citation>
    <scope>NUCLEOTIDE SEQUENCE</scope>
    <source>
        <strain evidence="8">NSJ-50</strain>
    </source>
</reference>
<keyword evidence="6" id="KW-0175">Coiled coil</keyword>
<evidence type="ECO:0000256" key="1">
    <source>
        <dbReference type="ARBA" id="ARBA00022490"/>
    </source>
</evidence>
<dbReference type="EMBL" id="JACRTE010000002">
    <property type="protein sequence ID" value="MBC8595806.1"/>
    <property type="molecule type" value="Genomic_DNA"/>
</dbReference>
<dbReference type="NCBIfam" id="TIGR00281">
    <property type="entry name" value="SMC-Scp complex subunit ScpB"/>
    <property type="match status" value="1"/>
</dbReference>
<dbReference type="Gene3D" id="1.10.10.10">
    <property type="entry name" value="Winged helix-like DNA-binding domain superfamily/Winged helix DNA-binding domain"/>
    <property type="match status" value="2"/>
</dbReference>
<dbReference type="SUPFAM" id="SSF46785">
    <property type="entry name" value="Winged helix' DNA-binding domain"/>
    <property type="match status" value="2"/>
</dbReference>
<feature type="coiled-coil region" evidence="6">
    <location>
        <begin position="27"/>
        <end position="54"/>
    </location>
</feature>
<dbReference type="RefSeq" id="WP_262431425.1">
    <property type="nucleotide sequence ID" value="NZ_JACRTE010000002.1"/>
</dbReference>